<dbReference type="InterPro" id="IPR001387">
    <property type="entry name" value="Cro/C1-type_HTH"/>
</dbReference>
<gene>
    <name evidence="2" type="ORF">HNR40_009266</name>
</gene>
<dbReference type="PROSITE" id="PS50943">
    <property type="entry name" value="HTH_CROC1"/>
    <property type="match status" value="1"/>
</dbReference>
<dbReference type="InterPro" id="IPR010982">
    <property type="entry name" value="Lambda_DNA-bd_dom_sf"/>
</dbReference>
<dbReference type="Pfam" id="PF13560">
    <property type="entry name" value="HTH_31"/>
    <property type="match status" value="1"/>
</dbReference>
<dbReference type="Gene3D" id="1.10.260.40">
    <property type="entry name" value="lambda repressor-like DNA-binding domains"/>
    <property type="match status" value="1"/>
</dbReference>
<sequence length="108" mass="11700">MTESLGRYLEAARVQAGHSLRHLARVTGLSFSSLYRILNDEVERPSAANLAALARALDLPVSEVFTRAGITGLADLDTLLRAEYGLSDQAIAEIHAIIDADRQKGEQP</sequence>
<organism evidence="2 3">
    <name type="scientific">Nonomuraea endophytica</name>
    <dbReference type="NCBI Taxonomy" id="714136"/>
    <lineage>
        <taxon>Bacteria</taxon>
        <taxon>Bacillati</taxon>
        <taxon>Actinomycetota</taxon>
        <taxon>Actinomycetes</taxon>
        <taxon>Streptosporangiales</taxon>
        <taxon>Streptosporangiaceae</taxon>
        <taxon>Nonomuraea</taxon>
    </lineage>
</organism>
<dbReference type="Proteomes" id="UP000568380">
    <property type="component" value="Unassembled WGS sequence"/>
</dbReference>
<accession>A0A7W8ACH6</accession>
<evidence type="ECO:0000313" key="2">
    <source>
        <dbReference type="EMBL" id="MBB5083761.1"/>
    </source>
</evidence>
<dbReference type="GO" id="GO:0003677">
    <property type="term" value="F:DNA binding"/>
    <property type="evidence" value="ECO:0007669"/>
    <property type="project" value="InterPro"/>
</dbReference>
<comment type="caution">
    <text evidence="2">The sequence shown here is derived from an EMBL/GenBank/DDBJ whole genome shotgun (WGS) entry which is preliminary data.</text>
</comment>
<keyword evidence="3" id="KW-1185">Reference proteome</keyword>
<evidence type="ECO:0000313" key="3">
    <source>
        <dbReference type="Proteomes" id="UP000568380"/>
    </source>
</evidence>
<name>A0A7W8ACH6_9ACTN</name>
<protein>
    <submittedName>
        <fullName evidence="2">Transcriptional regulator with XRE-family HTH domain</fullName>
    </submittedName>
</protein>
<dbReference type="SUPFAM" id="SSF47413">
    <property type="entry name" value="lambda repressor-like DNA-binding domains"/>
    <property type="match status" value="1"/>
</dbReference>
<evidence type="ECO:0000259" key="1">
    <source>
        <dbReference type="PROSITE" id="PS50943"/>
    </source>
</evidence>
<proteinExistence type="predicted"/>
<dbReference type="SMART" id="SM00530">
    <property type="entry name" value="HTH_XRE"/>
    <property type="match status" value="1"/>
</dbReference>
<dbReference type="EMBL" id="JACHIN010000019">
    <property type="protein sequence ID" value="MBB5083761.1"/>
    <property type="molecule type" value="Genomic_DNA"/>
</dbReference>
<dbReference type="RefSeq" id="WP_184973169.1">
    <property type="nucleotide sequence ID" value="NZ_JACHIN010000019.1"/>
</dbReference>
<dbReference type="CDD" id="cd00093">
    <property type="entry name" value="HTH_XRE"/>
    <property type="match status" value="1"/>
</dbReference>
<feature type="domain" description="HTH cro/C1-type" evidence="1">
    <location>
        <begin position="9"/>
        <end position="64"/>
    </location>
</feature>
<reference evidence="2 3" key="1">
    <citation type="submission" date="2020-08" db="EMBL/GenBank/DDBJ databases">
        <title>Genomic Encyclopedia of Type Strains, Phase IV (KMG-IV): sequencing the most valuable type-strain genomes for metagenomic binning, comparative biology and taxonomic classification.</title>
        <authorList>
            <person name="Goeker M."/>
        </authorList>
    </citation>
    <scope>NUCLEOTIDE SEQUENCE [LARGE SCALE GENOMIC DNA]</scope>
    <source>
        <strain evidence="2 3">DSM 45385</strain>
    </source>
</reference>
<dbReference type="AlphaFoldDB" id="A0A7W8ACH6"/>